<keyword evidence="1" id="KW-0732">Signal</keyword>
<evidence type="ECO:0000313" key="2">
    <source>
        <dbReference type="EMBL" id="CAD7700791.1"/>
    </source>
</evidence>
<evidence type="ECO:0000313" key="3">
    <source>
        <dbReference type="Proteomes" id="UP000708148"/>
    </source>
</evidence>
<organism evidence="2 3">
    <name type="scientific">Ostreobium quekettii</name>
    <dbReference type="NCBI Taxonomy" id="121088"/>
    <lineage>
        <taxon>Eukaryota</taxon>
        <taxon>Viridiplantae</taxon>
        <taxon>Chlorophyta</taxon>
        <taxon>core chlorophytes</taxon>
        <taxon>Ulvophyceae</taxon>
        <taxon>TCBD clade</taxon>
        <taxon>Bryopsidales</taxon>
        <taxon>Ostreobineae</taxon>
        <taxon>Ostreobiaceae</taxon>
        <taxon>Ostreobium</taxon>
    </lineage>
</organism>
<proteinExistence type="predicted"/>
<comment type="caution">
    <text evidence="2">The sequence shown here is derived from an EMBL/GenBank/DDBJ whole genome shotgun (WGS) entry which is preliminary data.</text>
</comment>
<evidence type="ECO:0000256" key="1">
    <source>
        <dbReference type="SAM" id="SignalP"/>
    </source>
</evidence>
<dbReference type="EMBL" id="CAJHUC010001345">
    <property type="protein sequence ID" value="CAD7700791.1"/>
    <property type="molecule type" value="Genomic_DNA"/>
</dbReference>
<feature type="chain" id="PRO_5035853985" evidence="1">
    <location>
        <begin position="21"/>
        <end position="242"/>
    </location>
</feature>
<dbReference type="AlphaFoldDB" id="A0A8S1IZJ5"/>
<keyword evidence="3" id="KW-1185">Reference proteome</keyword>
<sequence>MALRPALALLLLAFAAPARAGGSLRALSIFGGGGCSSPCDCLGTCGTPAAEALSVCSGRDGWFSNKEDVIQGQERENCGWLGGDVAVCRTAWGKQQGGDEVLELARESALACMGCTAGCAACAGTALAAGLTREVTEQMATLTSEIIRSLREGGTEFAARMEASVTAFLGDFVLGHMENVLSGDFSGLFSNSCIPGASGLDLGVRAGVAYYGGENCVCGACVPALNAMRPWVSWYIRARDSC</sequence>
<dbReference type="Proteomes" id="UP000708148">
    <property type="component" value="Unassembled WGS sequence"/>
</dbReference>
<accession>A0A8S1IZJ5</accession>
<feature type="signal peptide" evidence="1">
    <location>
        <begin position="1"/>
        <end position="20"/>
    </location>
</feature>
<dbReference type="OrthoDB" id="10460593at2759"/>
<gene>
    <name evidence="2" type="ORF">OSTQU699_LOCUS6150</name>
</gene>
<name>A0A8S1IZJ5_9CHLO</name>
<reference evidence="2" key="1">
    <citation type="submission" date="2020-12" db="EMBL/GenBank/DDBJ databases">
        <authorList>
            <person name="Iha C."/>
        </authorList>
    </citation>
    <scope>NUCLEOTIDE SEQUENCE</scope>
</reference>
<protein>
    <submittedName>
        <fullName evidence="2">Uncharacterized protein</fullName>
    </submittedName>
</protein>